<keyword evidence="1" id="KW-0472">Membrane</keyword>
<feature type="chain" id="PRO_5029888032" description="Ectonucleotide pyrophosphatase/phosphodiesterase family member 5" evidence="2">
    <location>
        <begin position="23"/>
        <end position="454"/>
    </location>
</feature>
<evidence type="ECO:0000256" key="1">
    <source>
        <dbReference type="SAM" id="Phobius"/>
    </source>
</evidence>
<evidence type="ECO:0008006" key="5">
    <source>
        <dbReference type="Google" id="ProtNLM"/>
    </source>
</evidence>
<accession>A0A7M7RHN6</accession>
<dbReference type="GO" id="GO:0016787">
    <property type="term" value="F:hydrolase activity"/>
    <property type="evidence" value="ECO:0000318"/>
    <property type="project" value="GO_Central"/>
</dbReference>
<feature type="signal peptide" evidence="2">
    <location>
        <begin position="1"/>
        <end position="22"/>
    </location>
</feature>
<keyword evidence="2" id="KW-0732">Signal</keyword>
<name>A0A7M7RHN6_STRPU</name>
<dbReference type="PANTHER" id="PTHR10151:SF120">
    <property type="entry name" value="BIS(5'-ADENOSYL)-TRIPHOSPHATASE"/>
    <property type="match status" value="1"/>
</dbReference>
<keyword evidence="1" id="KW-1133">Transmembrane helix</keyword>
<dbReference type="RefSeq" id="XP_797859.4">
    <property type="nucleotide sequence ID" value="XM_792766.5"/>
</dbReference>
<reference evidence="4" key="1">
    <citation type="submission" date="2015-02" db="EMBL/GenBank/DDBJ databases">
        <title>Genome sequencing for Strongylocentrotus purpuratus.</title>
        <authorList>
            <person name="Murali S."/>
            <person name="Liu Y."/>
            <person name="Vee V."/>
            <person name="English A."/>
            <person name="Wang M."/>
            <person name="Skinner E."/>
            <person name="Han Y."/>
            <person name="Muzny D.M."/>
            <person name="Worley K.C."/>
            <person name="Gibbs R.A."/>
        </authorList>
    </citation>
    <scope>NUCLEOTIDE SEQUENCE</scope>
</reference>
<dbReference type="EnsemblMetazoa" id="XM_792766">
    <property type="protein sequence ID" value="XP_797859"/>
    <property type="gene ID" value="LOC593286"/>
</dbReference>
<organism evidence="3 4">
    <name type="scientific">Strongylocentrotus purpuratus</name>
    <name type="common">Purple sea urchin</name>
    <dbReference type="NCBI Taxonomy" id="7668"/>
    <lineage>
        <taxon>Eukaryota</taxon>
        <taxon>Metazoa</taxon>
        <taxon>Echinodermata</taxon>
        <taxon>Eleutherozoa</taxon>
        <taxon>Echinozoa</taxon>
        <taxon>Echinoidea</taxon>
        <taxon>Euechinoidea</taxon>
        <taxon>Echinacea</taxon>
        <taxon>Camarodonta</taxon>
        <taxon>Echinidea</taxon>
        <taxon>Strongylocentrotidae</taxon>
        <taxon>Strongylocentrotus</taxon>
    </lineage>
</organism>
<protein>
    <recommendedName>
        <fullName evidence="5">Ectonucleotide pyrophosphatase/phosphodiesterase family member 5</fullName>
    </recommendedName>
</protein>
<evidence type="ECO:0000256" key="2">
    <source>
        <dbReference type="SAM" id="SignalP"/>
    </source>
</evidence>
<feature type="transmembrane region" description="Helical" evidence="1">
    <location>
        <begin position="435"/>
        <end position="453"/>
    </location>
</feature>
<dbReference type="AlphaFoldDB" id="A0A7M7RHN6"/>
<sequence length="454" mass="50280">MLSALSFFLAVAVVITIGDTSAATGNDNGDDQELLLLVVFDGFRYDYLEKTATPNFDRLVNMGAKPAGMTPAFATKTFPGHHTIATGLYQENHGIIGNNMYDPEFNSTFGQANNEPRWWNYGGEPIWVTNQINGGRTVSVFWPGDRVNISGMTATYHQPAYDGSFPNEDRIDLVVGLMSNGSANLGILYFSEPDNTGHLQGPESNETANSIADCDETLGYLLEKLTEADLLDDVNIIVTSDHGMASVSPDQTVFLDDYVDRSLYFYTNNDPVFGLWPYDENSTEELYDALKDAHPNMDVYLKAEIPEEYHYRDNRRTSPILVVMEEGWHVWTNSSIEGNWQRYKGNHGFLNTLESMRSIFIASGPAFKSNYASNDLLDAVDVYNLMCHLLAVDPAPNNGTFSHVEPLLANEGTGTSPETAETTLQMTTEGSGGRIAYSAHLLSLVFAIFLAFYF</sequence>
<dbReference type="InParanoid" id="A0A7M7RHN6"/>
<evidence type="ECO:0000313" key="4">
    <source>
        <dbReference type="Proteomes" id="UP000007110"/>
    </source>
</evidence>
<keyword evidence="4" id="KW-1185">Reference proteome</keyword>
<dbReference type="InterPro" id="IPR017850">
    <property type="entry name" value="Alkaline_phosphatase_core_sf"/>
</dbReference>
<dbReference type="Pfam" id="PF01663">
    <property type="entry name" value="Phosphodiest"/>
    <property type="match status" value="1"/>
</dbReference>
<dbReference type="KEGG" id="spu:593286"/>
<dbReference type="PANTHER" id="PTHR10151">
    <property type="entry name" value="ECTONUCLEOTIDE PYROPHOSPHATASE/PHOSPHODIESTERASE"/>
    <property type="match status" value="1"/>
</dbReference>
<dbReference type="Gene3D" id="3.40.720.10">
    <property type="entry name" value="Alkaline Phosphatase, subunit A"/>
    <property type="match status" value="1"/>
</dbReference>
<evidence type="ECO:0000313" key="3">
    <source>
        <dbReference type="EnsemblMetazoa" id="XP_797859"/>
    </source>
</evidence>
<dbReference type="Gene3D" id="3.30.1360.180">
    <property type="match status" value="1"/>
</dbReference>
<reference evidence="3" key="2">
    <citation type="submission" date="2021-01" db="UniProtKB">
        <authorList>
            <consortium name="EnsemblMetazoa"/>
        </authorList>
    </citation>
    <scope>IDENTIFICATION</scope>
</reference>
<dbReference type="CDD" id="cd16018">
    <property type="entry name" value="Enpp"/>
    <property type="match status" value="1"/>
</dbReference>
<dbReference type="GeneID" id="593286"/>
<keyword evidence="1" id="KW-0812">Transmembrane</keyword>
<dbReference type="OrthoDB" id="415411at2759"/>
<dbReference type="Proteomes" id="UP000007110">
    <property type="component" value="Unassembled WGS sequence"/>
</dbReference>
<dbReference type="InterPro" id="IPR002591">
    <property type="entry name" value="Phosphodiest/P_Trfase"/>
</dbReference>
<dbReference type="SUPFAM" id="SSF53649">
    <property type="entry name" value="Alkaline phosphatase-like"/>
    <property type="match status" value="1"/>
</dbReference>
<proteinExistence type="predicted"/>
<dbReference type="OMA" id="IPVEWHY"/>